<evidence type="ECO:0000256" key="1">
    <source>
        <dbReference type="SAM" id="Phobius"/>
    </source>
</evidence>
<evidence type="ECO:0000313" key="2">
    <source>
        <dbReference type="EMBL" id="MBO0934608.1"/>
    </source>
</evidence>
<dbReference type="Proteomes" id="UP000664795">
    <property type="component" value="Unassembled WGS sequence"/>
</dbReference>
<gene>
    <name evidence="2" type="ORF">J2I48_26595</name>
</gene>
<comment type="caution">
    <text evidence="2">The sequence shown here is derived from an EMBL/GenBank/DDBJ whole genome shotgun (WGS) entry which is preliminary data.</text>
</comment>
<reference evidence="2 3" key="1">
    <citation type="submission" date="2021-03" db="EMBL/GenBank/DDBJ databases">
        <title>Fibrella sp. HMF5036 genome sequencing and assembly.</title>
        <authorList>
            <person name="Kang H."/>
            <person name="Kim H."/>
            <person name="Bae S."/>
            <person name="Joh K."/>
        </authorList>
    </citation>
    <scope>NUCLEOTIDE SEQUENCE [LARGE SCALE GENOMIC DNA]</scope>
    <source>
        <strain evidence="2 3">HMF5036</strain>
    </source>
</reference>
<keyword evidence="1" id="KW-0472">Membrane</keyword>
<protein>
    <submittedName>
        <fullName evidence="2">Uncharacterized protein</fullName>
    </submittedName>
</protein>
<keyword evidence="3" id="KW-1185">Reference proteome</keyword>
<proteinExistence type="predicted"/>
<keyword evidence="1" id="KW-0812">Transmembrane</keyword>
<sequence>MLTKDRSSYIGDGYDITTYFRVFPTDFDTADQIRATIGGAGGLITSTSTIRNANIPLRIQEAMQALVDETTYIKEVAQKSTDGAANFNATDGAVSAAAVGATFIPVVGLALGPLIGLLGNAFSGNKKKDHIAAITSDATKILQMLGSEYAKLQQLAAQYPVQTTSGKNGLVASGSGGQSNNVLLIGGLGLAAVLLSKKGKAKR</sequence>
<dbReference type="RefSeq" id="WP_207338574.1">
    <property type="nucleotide sequence ID" value="NZ_JAFMYU010000034.1"/>
</dbReference>
<dbReference type="EMBL" id="JAFMYU010000034">
    <property type="protein sequence ID" value="MBO0934608.1"/>
    <property type="molecule type" value="Genomic_DNA"/>
</dbReference>
<dbReference type="AlphaFoldDB" id="A0A939GDW0"/>
<organism evidence="2 3">
    <name type="scientific">Fibrella aquatilis</name>
    <dbReference type="NCBI Taxonomy" id="2817059"/>
    <lineage>
        <taxon>Bacteria</taxon>
        <taxon>Pseudomonadati</taxon>
        <taxon>Bacteroidota</taxon>
        <taxon>Cytophagia</taxon>
        <taxon>Cytophagales</taxon>
        <taxon>Spirosomataceae</taxon>
        <taxon>Fibrella</taxon>
    </lineage>
</organism>
<accession>A0A939GDW0</accession>
<feature type="transmembrane region" description="Helical" evidence="1">
    <location>
        <begin position="96"/>
        <end position="118"/>
    </location>
</feature>
<evidence type="ECO:0000313" key="3">
    <source>
        <dbReference type="Proteomes" id="UP000664795"/>
    </source>
</evidence>
<name>A0A939GDW0_9BACT</name>
<keyword evidence="1" id="KW-1133">Transmembrane helix</keyword>